<dbReference type="PANTHER" id="PTHR11941:SF54">
    <property type="entry name" value="ENOYL-COA HYDRATASE, MITOCHONDRIAL"/>
    <property type="match status" value="1"/>
</dbReference>
<name>A0A7X0H8I8_9BACT</name>
<dbReference type="InterPro" id="IPR001753">
    <property type="entry name" value="Enoyl-CoA_hydra/iso"/>
</dbReference>
<protein>
    <submittedName>
        <fullName evidence="4">Enoyl-CoA hydratase/carnithine racemase</fullName>
    </submittedName>
</protein>
<dbReference type="CDD" id="cd06558">
    <property type="entry name" value="crotonase-like"/>
    <property type="match status" value="1"/>
</dbReference>
<dbReference type="FunFam" id="1.10.12.10:FF:000001">
    <property type="entry name" value="Probable enoyl-CoA hydratase, mitochondrial"/>
    <property type="match status" value="1"/>
</dbReference>
<evidence type="ECO:0000256" key="2">
    <source>
        <dbReference type="ARBA" id="ARBA00023239"/>
    </source>
</evidence>
<evidence type="ECO:0000313" key="5">
    <source>
        <dbReference type="Proteomes" id="UP000541810"/>
    </source>
</evidence>
<reference evidence="4 5" key="1">
    <citation type="submission" date="2020-08" db="EMBL/GenBank/DDBJ databases">
        <title>Genomic Encyclopedia of Type Strains, Phase IV (KMG-IV): sequencing the most valuable type-strain genomes for metagenomic binning, comparative biology and taxonomic classification.</title>
        <authorList>
            <person name="Goeker M."/>
        </authorList>
    </citation>
    <scope>NUCLEOTIDE SEQUENCE [LARGE SCALE GENOMIC DNA]</scope>
    <source>
        <strain evidence="4 5">DSM 103725</strain>
    </source>
</reference>
<keyword evidence="5" id="KW-1185">Reference proteome</keyword>
<dbReference type="InterPro" id="IPR014748">
    <property type="entry name" value="Enoyl-CoA_hydra_C"/>
</dbReference>
<dbReference type="PANTHER" id="PTHR11941">
    <property type="entry name" value="ENOYL-COA HYDRATASE-RELATED"/>
    <property type="match status" value="1"/>
</dbReference>
<comment type="caution">
    <text evidence="4">The sequence shown here is derived from an EMBL/GenBank/DDBJ whole genome shotgun (WGS) entry which is preliminary data.</text>
</comment>
<dbReference type="InterPro" id="IPR029045">
    <property type="entry name" value="ClpP/crotonase-like_dom_sf"/>
</dbReference>
<dbReference type="Gene3D" id="1.10.12.10">
    <property type="entry name" value="Lyase 2-enoyl-coa Hydratase, Chain A, domain 2"/>
    <property type="match status" value="1"/>
</dbReference>
<dbReference type="RefSeq" id="WP_221435562.1">
    <property type="nucleotide sequence ID" value="NZ_JACHGY010000001.1"/>
</dbReference>
<dbReference type="InterPro" id="IPR018376">
    <property type="entry name" value="Enoyl-CoA_hyd/isom_CS"/>
</dbReference>
<dbReference type="PROSITE" id="PS00166">
    <property type="entry name" value="ENOYL_COA_HYDRATASE"/>
    <property type="match status" value="1"/>
</dbReference>
<comment type="similarity">
    <text evidence="1 3">Belongs to the enoyl-CoA hydratase/isomerase family.</text>
</comment>
<accession>A0A7X0H8I8</accession>
<dbReference type="Proteomes" id="UP000541810">
    <property type="component" value="Unassembled WGS sequence"/>
</dbReference>
<sequence>MDQMIDVQEASGVCRITLNRPKANAYNQDFLDLFVEVLEQVDASGNARVAVIQSASERFFCAGADIEAFAKSDADGQKKIAATARRVTAMIESSDKVFVASINGHALGGGLELAMACDIRLACDRDYLLGLPEVKLGQMPGNGGSQRLPRLVGFAKGLELTITGDNISPQEAYRIGLVNHLYPADGFTERVEAYVQALAGGPPLAIAAIKRAVRQGWQKSLEDGLAVEASCGESIYDTQDAKEGFQAFLDKRPPIFTGQ</sequence>
<dbReference type="Gene3D" id="3.90.226.10">
    <property type="entry name" value="2-enoyl-CoA Hydratase, Chain A, domain 1"/>
    <property type="match status" value="1"/>
</dbReference>
<dbReference type="AlphaFoldDB" id="A0A7X0H8I8"/>
<keyword evidence="2" id="KW-0456">Lyase</keyword>
<organism evidence="4 5">
    <name type="scientific">Algisphaera agarilytica</name>
    <dbReference type="NCBI Taxonomy" id="1385975"/>
    <lineage>
        <taxon>Bacteria</taxon>
        <taxon>Pseudomonadati</taxon>
        <taxon>Planctomycetota</taxon>
        <taxon>Phycisphaerae</taxon>
        <taxon>Phycisphaerales</taxon>
        <taxon>Phycisphaeraceae</taxon>
        <taxon>Algisphaera</taxon>
    </lineage>
</organism>
<evidence type="ECO:0000313" key="4">
    <source>
        <dbReference type="EMBL" id="MBB6431216.1"/>
    </source>
</evidence>
<evidence type="ECO:0000256" key="3">
    <source>
        <dbReference type="RuleBase" id="RU003707"/>
    </source>
</evidence>
<dbReference type="SUPFAM" id="SSF52096">
    <property type="entry name" value="ClpP/crotonase"/>
    <property type="match status" value="1"/>
</dbReference>
<dbReference type="EMBL" id="JACHGY010000001">
    <property type="protein sequence ID" value="MBB6431216.1"/>
    <property type="molecule type" value="Genomic_DNA"/>
</dbReference>
<evidence type="ECO:0000256" key="1">
    <source>
        <dbReference type="ARBA" id="ARBA00005254"/>
    </source>
</evidence>
<dbReference type="GO" id="GO:0016836">
    <property type="term" value="F:hydro-lyase activity"/>
    <property type="evidence" value="ECO:0007669"/>
    <property type="project" value="UniProtKB-ARBA"/>
</dbReference>
<proteinExistence type="inferred from homology"/>
<gene>
    <name evidence="4" type="ORF">HNQ40_003022</name>
</gene>
<dbReference type="GO" id="GO:0006635">
    <property type="term" value="P:fatty acid beta-oxidation"/>
    <property type="evidence" value="ECO:0007669"/>
    <property type="project" value="TreeGrafter"/>
</dbReference>
<dbReference type="Pfam" id="PF00378">
    <property type="entry name" value="ECH_1"/>
    <property type="match status" value="1"/>
</dbReference>